<comment type="subunit">
    <text evidence="6">Interacts with EnvZ.</text>
</comment>
<name>A0A0L7T3J3_9GAMM</name>
<keyword evidence="2 6" id="KW-0997">Cell inner membrane</keyword>
<dbReference type="Proteomes" id="UP000037088">
    <property type="component" value="Unassembled WGS sequence"/>
</dbReference>
<evidence type="ECO:0000259" key="7">
    <source>
        <dbReference type="Pfam" id="PF13721"/>
    </source>
</evidence>
<evidence type="ECO:0000313" key="9">
    <source>
        <dbReference type="EMBL" id="KOC89826.1"/>
    </source>
</evidence>
<comment type="subcellular location">
    <subcellularLocation>
        <location evidence="6">Cell inner membrane</location>
        <topology evidence="6">Single-pass membrane protein</topology>
    </subcellularLocation>
</comment>
<dbReference type="InterPro" id="IPR027398">
    <property type="entry name" value="SecD-TM"/>
</dbReference>
<keyword evidence="4 6" id="KW-1133">Transmembrane helix</keyword>
<accession>A0A0L7T3J3</accession>
<dbReference type="PATRIC" id="fig|1560201.3.peg.4475"/>
<gene>
    <name evidence="6" type="primary">mzrA</name>
    <name evidence="8" type="ORF">NG42_21105</name>
    <name evidence="9" type="ORF">NG43_18300</name>
</gene>
<dbReference type="HAMAP" id="MF_00904">
    <property type="entry name" value="Modulator_MzrA"/>
    <property type="match status" value="1"/>
</dbReference>
<protein>
    <recommendedName>
        <fullName evidence="6">Modulator protein MzrA</fullName>
    </recommendedName>
</protein>
<evidence type="ECO:0000313" key="8">
    <source>
        <dbReference type="EMBL" id="KOC87314.1"/>
    </source>
</evidence>
<dbReference type="Pfam" id="PF13721">
    <property type="entry name" value="SecD-TM1"/>
    <property type="match status" value="1"/>
</dbReference>
<comment type="similarity">
    <text evidence="6">Belongs to the MzrA family.</text>
</comment>
<dbReference type="RefSeq" id="WP_052902899.1">
    <property type="nucleotide sequence ID" value="NZ_JRXE01000044.1"/>
</dbReference>
<evidence type="ECO:0000256" key="6">
    <source>
        <dbReference type="HAMAP-Rule" id="MF_00904"/>
    </source>
</evidence>
<comment type="function">
    <text evidence="6">Modulates the activity of the EnvZ/OmpR two-component regulatory system, probably by directly modulating EnvZ enzymatic activity and increasing stability of phosphorylated OmpR.</text>
</comment>
<keyword evidence="1 6" id="KW-1003">Cell membrane</keyword>
<sequence length="129" mass="14561">MIVLPKWTTARRRVLPWLMLGALALLAVVLMPALYRQETALQIRAARQGISLPDGFYVWQRLNAQGIQIKSITPDRDSLVIKFDSQEQSLAAQKALQEILPYGFEIAQMDASSTKNWFSRISFNPQSVG</sequence>
<keyword evidence="3 6" id="KW-0812">Transmembrane</keyword>
<proteinExistence type="inferred from homology"/>
<evidence type="ECO:0000256" key="1">
    <source>
        <dbReference type="ARBA" id="ARBA00022475"/>
    </source>
</evidence>
<dbReference type="GO" id="GO:0005886">
    <property type="term" value="C:plasma membrane"/>
    <property type="evidence" value="ECO:0007669"/>
    <property type="project" value="UniProtKB-SubCell"/>
</dbReference>
<evidence type="ECO:0000256" key="4">
    <source>
        <dbReference type="ARBA" id="ARBA00022989"/>
    </source>
</evidence>
<dbReference type="InterPro" id="IPR026574">
    <property type="entry name" value="Modulator_MzrA"/>
</dbReference>
<reference evidence="10 11" key="1">
    <citation type="journal article" date="2015" name="Int. J. Syst. Evol. Microbiol.">
        <title>Erwinia iniecta sp. nov., isolated from Russian wheat aphids (Diuraphis noxia).</title>
        <authorList>
            <person name="Campillo T."/>
            <person name="Luna E."/>
            <person name="Portier P."/>
            <person name="Fischer-Le Saux M."/>
            <person name="Lapitan N."/>
            <person name="Tisserat N.A."/>
            <person name="Leach J.E."/>
        </authorList>
    </citation>
    <scope>NUCLEOTIDE SEQUENCE [LARGE SCALE GENOMIC DNA]</scope>
    <source>
        <strain evidence="8 11">B120</strain>
        <strain evidence="9 10">B149</strain>
    </source>
</reference>
<evidence type="ECO:0000256" key="3">
    <source>
        <dbReference type="ARBA" id="ARBA00022692"/>
    </source>
</evidence>
<evidence type="ECO:0000256" key="5">
    <source>
        <dbReference type="ARBA" id="ARBA00023136"/>
    </source>
</evidence>
<feature type="domain" description="SecD export protein N-terminal TM" evidence="7">
    <location>
        <begin position="17"/>
        <end position="107"/>
    </location>
</feature>
<dbReference type="STRING" id="1560201.NG42_21105"/>
<dbReference type="AlphaFoldDB" id="A0A0L7T3J3"/>
<dbReference type="Gene3D" id="3.30.70.260">
    <property type="match status" value="1"/>
</dbReference>
<dbReference type="EMBL" id="JRXE01000044">
    <property type="protein sequence ID" value="KOC87314.1"/>
    <property type="molecule type" value="Genomic_DNA"/>
</dbReference>
<evidence type="ECO:0000313" key="10">
    <source>
        <dbReference type="Proteomes" id="UP000036851"/>
    </source>
</evidence>
<dbReference type="GO" id="GO:0019901">
    <property type="term" value="F:protein kinase binding"/>
    <property type="evidence" value="ECO:0007669"/>
    <property type="project" value="UniProtKB-UniRule"/>
</dbReference>
<keyword evidence="11" id="KW-1185">Reference proteome</keyword>
<evidence type="ECO:0000313" key="11">
    <source>
        <dbReference type="Proteomes" id="UP000037088"/>
    </source>
</evidence>
<organism evidence="9 10">
    <name type="scientific">Winslowiella iniecta</name>
    <dbReference type="NCBI Taxonomy" id="1560201"/>
    <lineage>
        <taxon>Bacteria</taxon>
        <taxon>Pseudomonadati</taxon>
        <taxon>Pseudomonadota</taxon>
        <taxon>Gammaproteobacteria</taxon>
        <taxon>Enterobacterales</taxon>
        <taxon>Erwiniaceae</taxon>
        <taxon>Winslowiella</taxon>
    </lineage>
</organism>
<dbReference type="NCBIfam" id="NF007915">
    <property type="entry name" value="PRK10629.1"/>
    <property type="match status" value="1"/>
</dbReference>
<evidence type="ECO:0000256" key="2">
    <source>
        <dbReference type="ARBA" id="ARBA00022519"/>
    </source>
</evidence>
<dbReference type="EMBL" id="JRXF01000034">
    <property type="protein sequence ID" value="KOC89826.1"/>
    <property type="molecule type" value="Genomic_DNA"/>
</dbReference>
<keyword evidence="5 6" id="KW-0472">Membrane</keyword>
<dbReference type="OrthoDB" id="6414235at2"/>
<dbReference type="Proteomes" id="UP000036851">
    <property type="component" value="Unassembled WGS sequence"/>
</dbReference>
<feature type="transmembrane region" description="Helical" evidence="6">
    <location>
        <begin position="14"/>
        <end position="35"/>
    </location>
</feature>
<comment type="caution">
    <text evidence="9">The sequence shown here is derived from an EMBL/GenBank/DDBJ whole genome shotgun (WGS) entry which is preliminary data.</text>
</comment>